<evidence type="ECO:0000256" key="1">
    <source>
        <dbReference type="SAM" id="MobiDB-lite"/>
    </source>
</evidence>
<accession>A0ABW3X2L4</accession>
<comment type="caution">
    <text evidence="3">The sequence shown here is derived from an EMBL/GenBank/DDBJ whole genome shotgun (WGS) entry which is preliminary data.</text>
</comment>
<feature type="compositionally biased region" description="Basic and acidic residues" evidence="1">
    <location>
        <begin position="72"/>
        <end position="84"/>
    </location>
</feature>
<feature type="compositionally biased region" description="Low complexity" evidence="1">
    <location>
        <begin position="32"/>
        <end position="42"/>
    </location>
</feature>
<gene>
    <name evidence="3" type="ORF">ACFQ4G_16895</name>
</gene>
<protein>
    <submittedName>
        <fullName evidence="3">Uncharacterized protein</fullName>
    </submittedName>
</protein>
<feature type="chain" id="PRO_5046204337" evidence="2">
    <location>
        <begin position="20"/>
        <end position="96"/>
    </location>
</feature>
<feature type="region of interest" description="Disordered" evidence="1">
    <location>
        <begin position="32"/>
        <end position="96"/>
    </location>
</feature>
<evidence type="ECO:0000256" key="2">
    <source>
        <dbReference type="SAM" id="SignalP"/>
    </source>
</evidence>
<organism evidence="3 4">
    <name type="scientific">Methylobacterium marchantiae</name>
    <dbReference type="NCBI Taxonomy" id="600331"/>
    <lineage>
        <taxon>Bacteria</taxon>
        <taxon>Pseudomonadati</taxon>
        <taxon>Pseudomonadota</taxon>
        <taxon>Alphaproteobacteria</taxon>
        <taxon>Hyphomicrobiales</taxon>
        <taxon>Methylobacteriaceae</taxon>
        <taxon>Methylobacterium</taxon>
    </lineage>
</organism>
<dbReference type="RefSeq" id="WP_238208978.1">
    <property type="nucleotide sequence ID" value="NZ_JBHTND010000025.1"/>
</dbReference>
<name>A0ABW3X2L4_9HYPH</name>
<evidence type="ECO:0000313" key="3">
    <source>
        <dbReference type="EMBL" id="MFD1303251.1"/>
    </source>
</evidence>
<feature type="compositionally biased region" description="Polar residues" evidence="1">
    <location>
        <begin position="49"/>
        <end position="58"/>
    </location>
</feature>
<feature type="signal peptide" evidence="2">
    <location>
        <begin position="1"/>
        <end position="19"/>
    </location>
</feature>
<dbReference type="Proteomes" id="UP001597176">
    <property type="component" value="Unassembled WGS sequence"/>
</dbReference>
<reference evidence="4" key="1">
    <citation type="journal article" date="2019" name="Int. J. Syst. Evol. Microbiol.">
        <title>The Global Catalogue of Microorganisms (GCM) 10K type strain sequencing project: providing services to taxonomists for standard genome sequencing and annotation.</title>
        <authorList>
            <consortium name="The Broad Institute Genomics Platform"/>
            <consortium name="The Broad Institute Genome Sequencing Center for Infectious Disease"/>
            <person name="Wu L."/>
            <person name="Ma J."/>
        </authorList>
    </citation>
    <scope>NUCLEOTIDE SEQUENCE [LARGE SCALE GENOMIC DNA]</scope>
    <source>
        <strain evidence="4">CCUG 56108</strain>
    </source>
</reference>
<keyword evidence="4" id="KW-1185">Reference proteome</keyword>
<dbReference type="EMBL" id="JBHTND010000025">
    <property type="protein sequence ID" value="MFD1303251.1"/>
    <property type="molecule type" value="Genomic_DNA"/>
</dbReference>
<evidence type="ECO:0000313" key="4">
    <source>
        <dbReference type="Proteomes" id="UP001597176"/>
    </source>
</evidence>
<sequence length="96" mass="9571">MRASILAFVSGLAMTGLSAAGFAMIGTPAIAQGAGTSQSSGGNIDSAGQFRNITSTGVTKPPGAAAAPDTQMKPEDRRKQRKTEGSGIKGICIGCN</sequence>
<keyword evidence="2" id="KW-0732">Signal</keyword>
<proteinExistence type="predicted"/>